<protein>
    <recommendedName>
        <fullName evidence="7">Guanylate cyclase activator 2B</fullName>
    </recommendedName>
</protein>
<keyword evidence="4" id="KW-0732">Signal</keyword>
<dbReference type="GeneTree" id="ENSGT00940000154436"/>
<dbReference type="STRING" id="56723.ENSLBEP00000007475"/>
<accession>A0A3Q3LEW9</accession>
<dbReference type="Ensembl" id="ENSLBET00000007867.1">
    <property type="protein sequence ID" value="ENSLBEP00000007475.1"/>
    <property type="gene ID" value="ENSLBEG00000005739.1"/>
</dbReference>
<dbReference type="Proteomes" id="UP000261660">
    <property type="component" value="Unplaced"/>
</dbReference>
<comment type="similarity">
    <text evidence="2">Belongs to the guanylin family.</text>
</comment>
<evidence type="ECO:0000313" key="10">
    <source>
        <dbReference type="Proteomes" id="UP000261660"/>
    </source>
</evidence>
<keyword evidence="10" id="KW-1185">Reference proteome</keyword>
<dbReference type="InParanoid" id="A0A3Q3LEW9"/>
<dbReference type="PRINTS" id="PR00774">
    <property type="entry name" value="GUANYLIN"/>
</dbReference>
<dbReference type="SUPFAM" id="SSF89890">
    <property type="entry name" value="Proguanylin"/>
    <property type="match status" value="1"/>
</dbReference>
<evidence type="ECO:0000256" key="1">
    <source>
        <dbReference type="ARBA" id="ARBA00004613"/>
    </source>
</evidence>
<dbReference type="InterPro" id="IPR036382">
    <property type="entry name" value="Guanylin_sf"/>
</dbReference>
<dbReference type="GO" id="GO:0030250">
    <property type="term" value="F:guanylate cyclase activator activity"/>
    <property type="evidence" value="ECO:0007669"/>
    <property type="project" value="InterPro"/>
</dbReference>
<sequence length="136" mass="15111">MNHSLTRHLIRGRAGTQWPHTKNSCEAMRVLSVVFVLVCVCWGAIGVQVKAGDRVFPLESVKQLKELMDLDDENISLNLPETSIEAACVNPLLPRIFRPVCRGRRTGIVFSKLVKIITPLDPCEICANAACYGCLY</sequence>
<evidence type="ECO:0000256" key="7">
    <source>
        <dbReference type="ARBA" id="ARBA00041176"/>
    </source>
</evidence>
<comment type="subcellular location">
    <subcellularLocation>
        <location evidence="1">Secreted</location>
    </subcellularLocation>
</comment>
<keyword evidence="8" id="KW-0472">Membrane</keyword>
<organism evidence="9 10">
    <name type="scientific">Labrus bergylta</name>
    <name type="common">ballan wrasse</name>
    <dbReference type="NCBI Taxonomy" id="56723"/>
    <lineage>
        <taxon>Eukaryota</taxon>
        <taxon>Metazoa</taxon>
        <taxon>Chordata</taxon>
        <taxon>Craniata</taxon>
        <taxon>Vertebrata</taxon>
        <taxon>Euteleostomi</taxon>
        <taxon>Actinopterygii</taxon>
        <taxon>Neopterygii</taxon>
        <taxon>Teleostei</taxon>
        <taxon>Neoteleostei</taxon>
        <taxon>Acanthomorphata</taxon>
        <taxon>Eupercaria</taxon>
        <taxon>Labriformes</taxon>
        <taxon>Labridae</taxon>
        <taxon>Labrus</taxon>
    </lineage>
</organism>
<reference evidence="9" key="2">
    <citation type="submission" date="2025-09" db="UniProtKB">
        <authorList>
            <consortium name="Ensembl"/>
        </authorList>
    </citation>
    <scope>IDENTIFICATION</scope>
</reference>
<evidence type="ECO:0000256" key="6">
    <source>
        <dbReference type="ARBA" id="ARBA00037765"/>
    </source>
</evidence>
<evidence type="ECO:0000256" key="3">
    <source>
        <dbReference type="ARBA" id="ARBA00022525"/>
    </source>
</evidence>
<dbReference type="GO" id="GO:0005576">
    <property type="term" value="C:extracellular region"/>
    <property type="evidence" value="ECO:0007669"/>
    <property type="project" value="UniProtKB-SubCell"/>
</dbReference>
<dbReference type="InterPro" id="IPR000879">
    <property type="entry name" value="Guanylin"/>
</dbReference>
<evidence type="ECO:0000256" key="4">
    <source>
        <dbReference type="ARBA" id="ARBA00022729"/>
    </source>
</evidence>
<keyword evidence="8" id="KW-1133">Transmembrane helix</keyword>
<dbReference type="PANTHER" id="PTHR11318">
    <property type="entry name" value="GUANYLIN FAMILY MEMBER"/>
    <property type="match status" value="1"/>
</dbReference>
<dbReference type="Pfam" id="PF02058">
    <property type="entry name" value="Guanylin"/>
    <property type="match status" value="1"/>
</dbReference>
<evidence type="ECO:0000256" key="8">
    <source>
        <dbReference type="SAM" id="Phobius"/>
    </source>
</evidence>
<dbReference type="PANTHER" id="PTHR11318:SF4">
    <property type="entry name" value="GUANYLATE CYCLASE ACTIVATOR 2B"/>
    <property type="match status" value="1"/>
</dbReference>
<dbReference type="AlphaFoldDB" id="A0A3Q3LEW9"/>
<reference evidence="9" key="1">
    <citation type="submission" date="2025-08" db="UniProtKB">
        <authorList>
            <consortium name="Ensembl"/>
        </authorList>
    </citation>
    <scope>IDENTIFICATION</scope>
</reference>
<keyword evidence="3" id="KW-0964">Secreted</keyword>
<evidence type="ECO:0000256" key="2">
    <source>
        <dbReference type="ARBA" id="ARBA00009883"/>
    </source>
</evidence>
<keyword evidence="5" id="KW-1015">Disulfide bond</keyword>
<keyword evidence="8" id="KW-0812">Transmembrane</keyword>
<name>A0A3Q3LEW9_9LABR</name>
<dbReference type="Gene3D" id="3.90.1450.10">
    <property type="entry name" value="Guanylin"/>
    <property type="match status" value="1"/>
</dbReference>
<evidence type="ECO:0000256" key="5">
    <source>
        <dbReference type="ARBA" id="ARBA00023157"/>
    </source>
</evidence>
<evidence type="ECO:0000313" key="9">
    <source>
        <dbReference type="Ensembl" id="ENSLBEP00000007475.1"/>
    </source>
</evidence>
<comment type="function">
    <text evidence="6">Endogenous activator of intestinal guanylate cyclase. It stimulates this enzyme through the same receptor binding region as the heat-stable enterotoxins. May be a potent physiological regulator of intestinal fluid and electrolyte transport. May be an autocrine/paracrine regulator of intestinal salt and water transport.</text>
</comment>
<feature type="transmembrane region" description="Helical" evidence="8">
    <location>
        <begin position="27"/>
        <end position="47"/>
    </location>
</feature>
<proteinExistence type="inferred from homology"/>